<dbReference type="NCBIfam" id="TIGR02831">
    <property type="entry name" value="spo_II_M"/>
    <property type="match status" value="1"/>
</dbReference>
<dbReference type="InterPro" id="IPR014196">
    <property type="entry name" value="SpoIIM"/>
</dbReference>
<name>A0ABV5WP00_9BACI</name>
<keyword evidence="4" id="KW-1185">Reference proteome</keyword>
<accession>A0ABV5WP00</accession>
<dbReference type="InterPro" id="IPR002798">
    <property type="entry name" value="SpoIIM-like"/>
</dbReference>
<comment type="subunit">
    <text evidence="1">Component of the MPD complex composed of SpoIIM, SpoIIP and SpoIID.</text>
</comment>
<evidence type="ECO:0000313" key="3">
    <source>
        <dbReference type="EMBL" id="MFB9761981.1"/>
    </source>
</evidence>
<keyword evidence="1" id="KW-0749">Sporulation</keyword>
<comment type="function">
    <text evidence="1">Required for complete septum migration and engulfment of the forespore compartment during sporulation. Required for stabilizing and recruiting of SpoIIP to the septal membrane.</text>
</comment>
<feature type="transmembrane region" description="Helical" evidence="2">
    <location>
        <begin position="173"/>
        <end position="197"/>
    </location>
</feature>
<keyword evidence="1 2" id="KW-0472">Membrane</keyword>
<protein>
    <recommendedName>
        <fullName evidence="1">Stage II sporulation protein M</fullName>
    </recommendedName>
</protein>
<dbReference type="RefSeq" id="WP_342043982.1">
    <property type="nucleotide sequence ID" value="NZ_JAPCYI010000001.1"/>
</dbReference>
<keyword evidence="2" id="KW-1133">Transmembrane helix</keyword>
<proteinExistence type="predicted"/>
<feature type="transmembrane region" description="Helical" evidence="2">
    <location>
        <begin position="114"/>
        <end position="135"/>
    </location>
</feature>
<sequence length="216" mass="24583">MVRKQSWRERAMSHIQAHSSLYLFVSVLLLMGVIFGAILVNSLHASQKQDLYFYLNRFFGQVSQGKFAQPIEMFQESYFSHLKYIGFIWLLGISMIGLPLIFVLLFLKGVVVGFTVGFLVSQLGWSGFLLSAVAIMPQNFIIIPTFIITTVIAVSFSLRLIRHQFVRKLHEPFLPLFTRYTVFFLVIGIVLAGASMVESYVAPSFMKVVIKTINEK</sequence>
<dbReference type="PIRSF" id="PIRSF038973">
    <property type="entry name" value="SpoIIM"/>
    <property type="match status" value="1"/>
</dbReference>
<evidence type="ECO:0000256" key="2">
    <source>
        <dbReference type="SAM" id="Phobius"/>
    </source>
</evidence>
<dbReference type="Pfam" id="PF01944">
    <property type="entry name" value="SpoIIM"/>
    <property type="match status" value="1"/>
</dbReference>
<comment type="caution">
    <text evidence="3">The sequence shown here is derived from an EMBL/GenBank/DDBJ whole genome shotgun (WGS) entry which is preliminary data.</text>
</comment>
<gene>
    <name evidence="3" type="primary">spoIIM</name>
    <name evidence="3" type="ORF">ACFFMS_27525</name>
</gene>
<evidence type="ECO:0000313" key="4">
    <source>
        <dbReference type="Proteomes" id="UP001589609"/>
    </source>
</evidence>
<keyword evidence="1 2" id="KW-0812">Transmembrane</keyword>
<comment type="subcellular location">
    <subcellularLocation>
        <location evidence="1">Cell membrane</location>
        <topology evidence="1">Multi-pass membrane protein</topology>
    </subcellularLocation>
    <text evidence="1">Localizes to the sporulation septum and to the second division site within the mother cell. Before the start of engulfment localizes to the septal midpoint, then spreads throughout the septum prior to becoming enriched at the leading edge of the engulfing membrane, where it remains until the completion of membrane migration. Some remain partially trapped at the septum during engulfment and upon completion of engulfment become dispersed in the outer forespore membrane. Localization of the MPD complex to the septal membrane is dependent on SpoIIB.</text>
</comment>
<reference evidence="3 4" key="1">
    <citation type="submission" date="2024-09" db="EMBL/GenBank/DDBJ databases">
        <authorList>
            <person name="Sun Q."/>
            <person name="Mori K."/>
        </authorList>
    </citation>
    <scope>NUCLEOTIDE SEQUENCE [LARGE SCALE GENOMIC DNA]</scope>
    <source>
        <strain evidence="3 4">JCM 11201</strain>
    </source>
</reference>
<dbReference type="EMBL" id="JBHMAF010000196">
    <property type="protein sequence ID" value="MFB9761981.1"/>
    <property type="molecule type" value="Genomic_DNA"/>
</dbReference>
<evidence type="ECO:0000256" key="1">
    <source>
        <dbReference type="PIRNR" id="PIRNR038973"/>
    </source>
</evidence>
<feature type="transmembrane region" description="Helical" evidence="2">
    <location>
        <begin position="21"/>
        <end position="43"/>
    </location>
</feature>
<feature type="transmembrane region" description="Helical" evidence="2">
    <location>
        <begin position="84"/>
        <end position="107"/>
    </location>
</feature>
<dbReference type="Proteomes" id="UP001589609">
    <property type="component" value="Unassembled WGS sequence"/>
</dbReference>
<organism evidence="3 4">
    <name type="scientific">Ectobacillus funiculus</name>
    <dbReference type="NCBI Taxonomy" id="137993"/>
    <lineage>
        <taxon>Bacteria</taxon>
        <taxon>Bacillati</taxon>
        <taxon>Bacillota</taxon>
        <taxon>Bacilli</taxon>
        <taxon>Bacillales</taxon>
        <taxon>Bacillaceae</taxon>
        <taxon>Ectobacillus</taxon>
    </lineage>
</organism>
<keyword evidence="1" id="KW-1003">Cell membrane</keyword>
<feature type="transmembrane region" description="Helical" evidence="2">
    <location>
        <begin position="141"/>
        <end position="161"/>
    </location>
</feature>